<reference evidence="7 8" key="1">
    <citation type="submission" date="2018-08" db="EMBL/GenBank/DDBJ databases">
        <title>A genome reference for cultivated species of the human gut microbiota.</title>
        <authorList>
            <person name="Zou Y."/>
            <person name="Xue W."/>
            <person name="Luo G."/>
        </authorList>
    </citation>
    <scope>NUCLEOTIDE SEQUENCE [LARGE SCALE GENOMIC DNA]</scope>
    <source>
        <strain evidence="7 8">TM10-1AC</strain>
    </source>
</reference>
<evidence type="ECO:0008006" key="9">
    <source>
        <dbReference type="Google" id="ProtNLM"/>
    </source>
</evidence>
<sequence length="503" mass="55427">MRYILGIDIGTTAIKGAVIGEDGKIYGTKTSEYPLTTLPTGEVEADLQLYINAFTQSIKGAVEDAKVDVADIKCVGFSSTAETCVFLDKYNEPLCKVIAWMDTRATKEAEYLTAHFDKKDIINKVGFDGIYAIHPVSKILAVKNKNPEIFEKTRMFAQIKDYFIYRLTGEYYTDHSTASDHGFFDITNRCYWNEMLEFTGIKEEYLPKLVEPGTELGTISREAALEFGLNPETKINVGAFDQGCGAIGAGNTKPGIASESTGSALVTVATIDALNPDSQGDVPTLCSGIPGKYMYQPYCTGSIIMKWYRDIFCEAEKMVEEQTGLNAYTQMDEMVKATPAGADGLIMLPYFQGSGIPELNEKAEGVYYGINAGHTRGHFIRAIMEGLAIALKRMLECEEKLGATMTEIRSLGGGSKSKAWCQIKADILDMPVKVINNSESTPCMGCAILAGVANGMWNSIDEAMEKFVTIKETYYPNPDNKEIYENVYNKYVEVTKALNPTFK</sequence>
<dbReference type="InterPro" id="IPR018484">
    <property type="entry name" value="FGGY_N"/>
</dbReference>
<dbReference type="InterPro" id="IPR043129">
    <property type="entry name" value="ATPase_NBD"/>
</dbReference>
<dbReference type="Pfam" id="PF02782">
    <property type="entry name" value="FGGY_C"/>
    <property type="match status" value="1"/>
</dbReference>
<dbReference type="GO" id="GO:0016301">
    <property type="term" value="F:kinase activity"/>
    <property type="evidence" value="ECO:0007669"/>
    <property type="project" value="UniProtKB-KW"/>
</dbReference>
<comment type="caution">
    <text evidence="7">The sequence shown here is derived from an EMBL/GenBank/DDBJ whole genome shotgun (WGS) entry which is preliminary data.</text>
</comment>
<keyword evidence="3 4" id="KW-0418">Kinase</keyword>
<dbReference type="PROSITE" id="PS00445">
    <property type="entry name" value="FGGY_KINASES_2"/>
    <property type="match status" value="1"/>
</dbReference>
<dbReference type="GO" id="GO:0016773">
    <property type="term" value="F:phosphotransferase activity, alcohol group as acceptor"/>
    <property type="evidence" value="ECO:0007669"/>
    <property type="project" value="InterPro"/>
</dbReference>
<dbReference type="SUPFAM" id="SSF53067">
    <property type="entry name" value="Actin-like ATPase domain"/>
    <property type="match status" value="2"/>
</dbReference>
<evidence type="ECO:0000313" key="7">
    <source>
        <dbReference type="EMBL" id="RGI84483.1"/>
    </source>
</evidence>
<evidence type="ECO:0000256" key="2">
    <source>
        <dbReference type="ARBA" id="ARBA00022679"/>
    </source>
</evidence>
<comment type="similarity">
    <text evidence="1 4">Belongs to the FGGY kinase family.</text>
</comment>
<dbReference type="PIRSF" id="PIRSF000538">
    <property type="entry name" value="GlpK"/>
    <property type="match status" value="1"/>
</dbReference>
<dbReference type="InterPro" id="IPR018485">
    <property type="entry name" value="FGGY_C"/>
</dbReference>
<dbReference type="InterPro" id="IPR018483">
    <property type="entry name" value="Carb_kinase_FGGY_CS"/>
</dbReference>
<dbReference type="EMBL" id="QSOE01000079">
    <property type="protein sequence ID" value="RGI84483.1"/>
    <property type="molecule type" value="Genomic_DNA"/>
</dbReference>
<accession>A0A374NHS2</accession>
<dbReference type="Proteomes" id="UP000262524">
    <property type="component" value="Unassembled WGS sequence"/>
</dbReference>
<dbReference type="CDD" id="cd07773">
    <property type="entry name" value="ASKHA_NBD_FGGY_FK"/>
    <property type="match status" value="1"/>
</dbReference>
<feature type="domain" description="Carbohydrate kinase FGGY C-terminal" evidence="6">
    <location>
        <begin position="298"/>
        <end position="453"/>
    </location>
</feature>
<keyword evidence="2 4" id="KW-0808">Transferase</keyword>
<evidence type="ECO:0000259" key="5">
    <source>
        <dbReference type="Pfam" id="PF00370"/>
    </source>
</evidence>
<name>A0A374NHS2_9FIRM</name>
<evidence type="ECO:0000259" key="6">
    <source>
        <dbReference type="Pfam" id="PF02782"/>
    </source>
</evidence>
<dbReference type="Pfam" id="PF00370">
    <property type="entry name" value="FGGY_N"/>
    <property type="match status" value="1"/>
</dbReference>
<feature type="domain" description="Carbohydrate kinase FGGY N-terminal" evidence="5">
    <location>
        <begin position="3"/>
        <end position="248"/>
    </location>
</feature>
<evidence type="ECO:0000256" key="4">
    <source>
        <dbReference type="RuleBase" id="RU003733"/>
    </source>
</evidence>
<protein>
    <recommendedName>
        <fullName evidence="9">Xylulose kinase</fullName>
    </recommendedName>
</protein>
<dbReference type="RefSeq" id="WP_117983001.1">
    <property type="nucleotide sequence ID" value="NZ_CAUHII010000047.1"/>
</dbReference>
<evidence type="ECO:0000256" key="3">
    <source>
        <dbReference type="ARBA" id="ARBA00022777"/>
    </source>
</evidence>
<dbReference type="InterPro" id="IPR000577">
    <property type="entry name" value="Carb_kinase_FGGY"/>
</dbReference>
<evidence type="ECO:0000313" key="8">
    <source>
        <dbReference type="Proteomes" id="UP000262524"/>
    </source>
</evidence>
<evidence type="ECO:0000256" key="1">
    <source>
        <dbReference type="ARBA" id="ARBA00009156"/>
    </source>
</evidence>
<organism evidence="7 8">
    <name type="scientific">Anaerobutyricum hallii</name>
    <dbReference type="NCBI Taxonomy" id="39488"/>
    <lineage>
        <taxon>Bacteria</taxon>
        <taxon>Bacillati</taxon>
        <taxon>Bacillota</taxon>
        <taxon>Clostridia</taxon>
        <taxon>Lachnospirales</taxon>
        <taxon>Lachnospiraceae</taxon>
        <taxon>Anaerobutyricum</taxon>
    </lineage>
</organism>
<dbReference type="PANTHER" id="PTHR43095">
    <property type="entry name" value="SUGAR KINASE"/>
    <property type="match status" value="1"/>
</dbReference>
<dbReference type="Gene3D" id="3.30.420.40">
    <property type="match status" value="2"/>
</dbReference>
<proteinExistence type="inferred from homology"/>
<dbReference type="PANTHER" id="PTHR43095:SF2">
    <property type="entry name" value="GLUCONOKINASE"/>
    <property type="match status" value="1"/>
</dbReference>
<dbReference type="GO" id="GO:0005975">
    <property type="term" value="P:carbohydrate metabolic process"/>
    <property type="evidence" value="ECO:0007669"/>
    <property type="project" value="InterPro"/>
</dbReference>
<dbReference type="InterPro" id="IPR050406">
    <property type="entry name" value="FGGY_Carb_Kinase"/>
</dbReference>
<dbReference type="AlphaFoldDB" id="A0A374NHS2"/>
<gene>
    <name evidence="7" type="ORF">DXD91_10935</name>
</gene>